<organism evidence="1">
    <name type="scientific">marine sediment metagenome</name>
    <dbReference type="NCBI Taxonomy" id="412755"/>
    <lineage>
        <taxon>unclassified sequences</taxon>
        <taxon>metagenomes</taxon>
        <taxon>ecological metagenomes</taxon>
    </lineage>
</organism>
<gene>
    <name evidence="1" type="ORF">LCGC14_2641620</name>
</gene>
<proteinExistence type="predicted"/>
<reference evidence="1" key="1">
    <citation type="journal article" date="2015" name="Nature">
        <title>Complex archaea that bridge the gap between prokaryotes and eukaryotes.</title>
        <authorList>
            <person name="Spang A."/>
            <person name="Saw J.H."/>
            <person name="Jorgensen S.L."/>
            <person name="Zaremba-Niedzwiedzka K."/>
            <person name="Martijn J."/>
            <person name="Lind A.E."/>
            <person name="van Eijk R."/>
            <person name="Schleper C."/>
            <person name="Guy L."/>
            <person name="Ettema T.J."/>
        </authorList>
    </citation>
    <scope>NUCLEOTIDE SEQUENCE</scope>
</reference>
<evidence type="ECO:0000313" key="1">
    <source>
        <dbReference type="EMBL" id="KKK98553.1"/>
    </source>
</evidence>
<dbReference type="AlphaFoldDB" id="A0A0F8ZXH7"/>
<protein>
    <submittedName>
        <fullName evidence="1">Uncharacterized protein</fullName>
    </submittedName>
</protein>
<accession>A0A0F8ZXH7</accession>
<comment type="caution">
    <text evidence="1">The sequence shown here is derived from an EMBL/GenBank/DDBJ whole genome shotgun (WGS) entry which is preliminary data.</text>
</comment>
<sequence length="82" mass="9352">MATSLERLRDRLNAHVAKGLLARNNMGYYHPLAVGKRQCLNLLQAVYQILLLVREVEQAEGIAITVEDRFGVPMWLLPNHEI</sequence>
<name>A0A0F8ZXH7_9ZZZZ</name>
<dbReference type="EMBL" id="LAZR01045573">
    <property type="protein sequence ID" value="KKK98553.1"/>
    <property type="molecule type" value="Genomic_DNA"/>
</dbReference>